<protein>
    <recommendedName>
        <fullName evidence="5">Lipoprotein</fullName>
    </recommendedName>
</protein>
<evidence type="ECO:0008006" key="5">
    <source>
        <dbReference type="Google" id="ProtNLM"/>
    </source>
</evidence>
<dbReference type="Gene3D" id="2.50.20.20">
    <property type="match status" value="1"/>
</dbReference>
<dbReference type="InterPro" id="IPR046720">
    <property type="entry name" value="DUF6612"/>
</dbReference>
<dbReference type="OrthoDB" id="1957331at2"/>
<dbReference type="EMBL" id="CP041217">
    <property type="protein sequence ID" value="QDH23546.1"/>
    <property type="molecule type" value="Genomic_DNA"/>
</dbReference>
<dbReference type="PROSITE" id="PS51257">
    <property type="entry name" value="PROKAR_LIPOPROTEIN"/>
    <property type="match status" value="1"/>
</dbReference>
<sequence length="293" mass="31751">MRKWGTAALSVMMMAALAACSTNEEAANTAAPVAETTAPATTETPAAETAAPAETAAVPTAEELLNKAQAASKELKSYNMVADMDQTMTLNGEETASKTKLNTDMVVEPMSAYQEISTQTGDTTNEVKQYITKDAIYMGMNDEWTKLPEENREQIMAGLENTANLDSSFEQFKSVAQDMKVTEEGDDYVLTADLSGDKIKSMASEMMGANTDEQTAAALDQMDIEEMKLTYAVNKETSYPTKSIVDMTMSMTGAAGEGQEMDMQMHMIMNSTISKHNEIEAIEVPKEVIDGVK</sequence>
<proteinExistence type="predicted"/>
<accession>A0A4Y6V4N8</accession>
<dbReference type="AlphaFoldDB" id="A0A4Y6V4N8"/>
<keyword evidence="4" id="KW-1185">Reference proteome</keyword>
<feature type="chain" id="PRO_5039026302" description="Lipoprotein" evidence="2">
    <location>
        <begin position="19"/>
        <end position="293"/>
    </location>
</feature>
<keyword evidence="2" id="KW-0732">Signal</keyword>
<dbReference type="Pfam" id="PF20316">
    <property type="entry name" value="DUF6612"/>
    <property type="match status" value="1"/>
</dbReference>
<evidence type="ECO:0000313" key="4">
    <source>
        <dbReference type="Proteomes" id="UP000316968"/>
    </source>
</evidence>
<dbReference type="Proteomes" id="UP000316968">
    <property type="component" value="Chromosome"/>
</dbReference>
<evidence type="ECO:0000256" key="1">
    <source>
        <dbReference type="SAM" id="MobiDB-lite"/>
    </source>
</evidence>
<feature type="region of interest" description="Disordered" evidence="1">
    <location>
        <begin position="30"/>
        <end position="53"/>
    </location>
</feature>
<reference evidence="3 4" key="1">
    <citation type="submission" date="2019-06" db="EMBL/GenBank/DDBJ databases">
        <title>Saccharibacillus brassicae sp. nov., an endophytic bacterium isolated from Chinese cabbage seeds (Brassica pekinensis).</title>
        <authorList>
            <person name="Jiang L."/>
            <person name="Lee J."/>
            <person name="Kim S.W."/>
        </authorList>
    </citation>
    <scope>NUCLEOTIDE SEQUENCE [LARGE SCALE GENOMIC DNA]</scope>
    <source>
        <strain evidence="4">KCTC 43072 / ATSA2</strain>
    </source>
</reference>
<dbReference type="RefSeq" id="WP_141450143.1">
    <property type="nucleotide sequence ID" value="NZ_CP041217.1"/>
</dbReference>
<dbReference type="KEGG" id="saca:FFV09_23375"/>
<evidence type="ECO:0000313" key="3">
    <source>
        <dbReference type="EMBL" id="QDH23546.1"/>
    </source>
</evidence>
<organism evidence="3 4">
    <name type="scientific">Saccharibacillus brassicae</name>
    <dbReference type="NCBI Taxonomy" id="2583377"/>
    <lineage>
        <taxon>Bacteria</taxon>
        <taxon>Bacillati</taxon>
        <taxon>Bacillota</taxon>
        <taxon>Bacilli</taxon>
        <taxon>Bacillales</taxon>
        <taxon>Paenibacillaceae</taxon>
        <taxon>Saccharibacillus</taxon>
    </lineage>
</organism>
<gene>
    <name evidence="3" type="ORF">FFV09_23375</name>
</gene>
<name>A0A4Y6V4N8_SACBS</name>
<evidence type="ECO:0000256" key="2">
    <source>
        <dbReference type="SAM" id="SignalP"/>
    </source>
</evidence>
<feature type="signal peptide" evidence="2">
    <location>
        <begin position="1"/>
        <end position="18"/>
    </location>
</feature>